<dbReference type="CDD" id="cd06085">
    <property type="entry name" value="KOW_Spt5_5"/>
    <property type="match status" value="1"/>
</dbReference>
<reference evidence="18 19" key="1">
    <citation type="journal article" date="2018" name="G3 (Bethesda)">
        <title>Phylogenetic and Phylogenomic Definition of Rhizopus Species.</title>
        <authorList>
            <person name="Gryganskyi A.P."/>
            <person name="Golan J."/>
            <person name="Dolatabadi S."/>
            <person name="Mondo S."/>
            <person name="Robb S."/>
            <person name="Idnurm A."/>
            <person name="Muszewska A."/>
            <person name="Steczkiewicz K."/>
            <person name="Masonjones S."/>
            <person name="Liao H.L."/>
            <person name="Gajdeczka M.T."/>
            <person name="Anike F."/>
            <person name="Vuek A."/>
            <person name="Anishchenko I.M."/>
            <person name="Voigt K."/>
            <person name="de Hoog G.S."/>
            <person name="Smith M.E."/>
            <person name="Heitman J."/>
            <person name="Vilgalys R."/>
            <person name="Stajich J.E."/>
        </authorList>
    </citation>
    <scope>NUCLEOTIDE SEQUENCE [LARGE SCALE GENOMIC DNA]</scope>
    <source>
        <strain evidence="18 19">CBS 357.93</strain>
    </source>
</reference>
<dbReference type="Pfam" id="PF03439">
    <property type="entry name" value="Spt5-NGN"/>
    <property type="match status" value="1"/>
</dbReference>
<evidence type="ECO:0000256" key="14">
    <source>
        <dbReference type="SAM" id="MobiDB-lite"/>
    </source>
</evidence>
<dbReference type="Pfam" id="PF23287">
    <property type="entry name" value="KOW7_SPT5"/>
    <property type="match status" value="1"/>
</dbReference>
<evidence type="ECO:0000256" key="9">
    <source>
        <dbReference type="ARBA" id="ARBA00023163"/>
    </source>
</evidence>
<dbReference type="InterPro" id="IPR041976">
    <property type="entry name" value="KOW_Spt5_3"/>
</dbReference>
<feature type="compositionally biased region" description="Gly residues" evidence="14">
    <location>
        <begin position="642"/>
        <end position="659"/>
    </location>
</feature>
<evidence type="ECO:0000259" key="17">
    <source>
        <dbReference type="SMART" id="SM01104"/>
    </source>
</evidence>
<comment type="caution">
    <text evidence="18">The sequence shown here is derived from an EMBL/GenBank/DDBJ whole genome shotgun (WGS) entry which is preliminary data.</text>
</comment>
<dbReference type="InterPro" id="IPR041975">
    <property type="entry name" value="KOW_Spt5_2"/>
</dbReference>
<dbReference type="InterPro" id="IPR006645">
    <property type="entry name" value="NGN-like_dom"/>
</dbReference>
<dbReference type="CDD" id="cd06082">
    <property type="entry name" value="KOW_Spt5_2"/>
    <property type="match status" value="1"/>
</dbReference>
<dbReference type="Pfam" id="PF12815">
    <property type="entry name" value="CTD"/>
    <property type="match status" value="1"/>
</dbReference>
<feature type="domain" description="KOW" evidence="16">
    <location>
        <begin position="440"/>
        <end position="467"/>
    </location>
</feature>
<dbReference type="InterPro" id="IPR008991">
    <property type="entry name" value="Translation_prot_SH3-like_sf"/>
</dbReference>
<evidence type="ECO:0000256" key="12">
    <source>
        <dbReference type="ARBA" id="ARBA00025870"/>
    </source>
</evidence>
<evidence type="ECO:0000256" key="6">
    <source>
        <dbReference type="ARBA" id="ARBA00022737"/>
    </source>
</evidence>
<dbReference type="GO" id="GO:0006357">
    <property type="term" value="P:regulation of transcription by RNA polymerase II"/>
    <property type="evidence" value="ECO:0007669"/>
    <property type="project" value="InterPro"/>
</dbReference>
<dbReference type="CDD" id="cd06084">
    <property type="entry name" value="KOW_Spt5_4"/>
    <property type="match status" value="1"/>
</dbReference>
<feature type="compositionally biased region" description="Low complexity" evidence="14">
    <location>
        <begin position="808"/>
        <end position="825"/>
    </location>
</feature>
<keyword evidence="5" id="KW-0597">Phosphoprotein</keyword>
<feature type="domain" description="KOW" evidence="16">
    <location>
        <begin position="233"/>
        <end position="260"/>
    </location>
</feature>
<evidence type="ECO:0000256" key="13">
    <source>
        <dbReference type="PIRNR" id="PIRNR036945"/>
    </source>
</evidence>
<dbReference type="GO" id="GO:0032784">
    <property type="term" value="P:regulation of DNA-templated transcription elongation"/>
    <property type="evidence" value="ECO:0007669"/>
    <property type="project" value="InterPro"/>
</dbReference>
<feature type="compositionally biased region" description="Basic and acidic residues" evidence="14">
    <location>
        <begin position="1"/>
        <end position="10"/>
    </location>
</feature>
<dbReference type="PIRSF" id="PIRSF036945">
    <property type="entry name" value="Spt5"/>
    <property type="match status" value="1"/>
</dbReference>
<dbReference type="InterPro" id="IPR036735">
    <property type="entry name" value="NGN_dom_sf"/>
</dbReference>
<evidence type="ECO:0000256" key="5">
    <source>
        <dbReference type="ARBA" id="ARBA00022553"/>
    </source>
</evidence>
<evidence type="ECO:0000256" key="8">
    <source>
        <dbReference type="ARBA" id="ARBA00023159"/>
    </source>
</evidence>
<dbReference type="GO" id="GO:0000785">
    <property type="term" value="C:chromatin"/>
    <property type="evidence" value="ECO:0007669"/>
    <property type="project" value="UniProtKB-ARBA"/>
</dbReference>
<dbReference type="Pfam" id="PF23037">
    <property type="entry name" value="KOWx_SPT5"/>
    <property type="match status" value="1"/>
</dbReference>
<keyword evidence="9 13" id="KW-0804">Transcription</keyword>
<dbReference type="STRING" id="86630.A0A367K1H9"/>
<feature type="region of interest" description="Disordered" evidence="14">
    <location>
        <begin position="724"/>
        <end position="850"/>
    </location>
</feature>
<dbReference type="InterPro" id="IPR041973">
    <property type="entry name" value="KOW_Spt5_1"/>
</dbReference>
<feature type="domain" description="KOW" evidence="16">
    <location>
        <begin position="664"/>
        <end position="691"/>
    </location>
</feature>
<dbReference type="InterPro" id="IPR017071">
    <property type="entry name" value="TF_Spt5_eukaryote"/>
</dbReference>
<dbReference type="InterPro" id="IPR005824">
    <property type="entry name" value="KOW"/>
</dbReference>
<keyword evidence="8" id="KW-0010">Activator</keyword>
<feature type="compositionally biased region" description="Acidic residues" evidence="14">
    <location>
        <begin position="11"/>
        <end position="33"/>
    </location>
</feature>
<dbReference type="GO" id="GO:0003729">
    <property type="term" value="F:mRNA binding"/>
    <property type="evidence" value="ECO:0007669"/>
    <property type="project" value="TreeGrafter"/>
</dbReference>
<organism evidence="18 19">
    <name type="scientific">Rhizopus azygosporus</name>
    <name type="common">Rhizopus microsporus var. azygosporus</name>
    <dbReference type="NCBI Taxonomy" id="86630"/>
    <lineage>
        <taxon>Eukaryota</taxon>
        <taxon>Fungi</taxon>
        <taxon>Fungi incertae sedis</taxon>
        <taxon>Mucoromycota</taxon>
        <taxon>Mucoromycotina</taxon>
        <taxon>Mucoromycetes</taxon>
        <taxon>Mucorales</taxon>
        <taxon>Mucorineae</taxon>
        <taxon>Rhizopodaceae</taxon>
        <taxon>Rhizopus</taxon>
    </lineage>
</organism>
<dbReference type="SMART" id="SM00738">
    <property type="entry name" value="NGN"/>
    <property type="match status" value="1"/>
</dbReference>
<evidence type="ECO:0000259" key="16">
    <source>
        <dbReference type="SMART" id="SM00739"/>
    </source>
</evidence>
<feature type="domain" description="KOW" evidence="16">
    <location>
        <begin position="388"/>
        <end position="415"/>
    </location>
</feature>
<dbReference type="GO" id="GO:0032044">
    <property type="term" value="C:DSIF complex"/>
    <property type="evidence" value="ECO:0007669"/>
    <property type="project" value="TreeGrafter"/>
</dbReference>
<dbReference type="InterPro" id="IPR057936">
    <property type="entry name" value="KOWx_Spt5"/>
</dbReference>
<evidence type="ECO:0000256" key="10">
    <source>
        <dbReference type="ARBA" id="ARBA00023242"/>
    </source>
</evidence>
<dbReference type="Gene3D" id="2.30.30.30">
    <property type="match status" value="3"/>
</dbReference>
<comment type="similarity">
    <text evidence="2 13">Belongs to the SPT5 family.</text>
</comment>
<dbReference type="InterPro" id="IPR057934">
    <property type="entry name" value="KOW_Spt5_7"/>
</dbReference>
<keyword evidence="6" id="KW-0677">Repeat</keyword>
<dbReference type="GO" id="GO:0003746">
    <property type="term" value="F:translation elongation factor activity"/>
    <property type="evidence" value="ECO:0007669"/>
    <property type="project" value="UniProtKB-KW"/>
</dbReference>
<dbReference type="Pfam" id="PF11942">
    <property type="entry name" value="Spt5_N"/>
    <property type="match status" value="1"/>
</dbReference>
<dbReference type="InterPro" id="IPR041978">
    <property type="entry name" value="KOW_Spt5_5"/>
</dbReference>
<protein>
    <recommendedName>
        <fullName evidence="3 13">Transcription elongation factor SPT5</fullName>
    </recommendedName>
</protein>
<dbReference type="CDD" id="cd09888">
    <property type="entry name" value="NGN_Euk"/>
    <property type="match status" value="1"/>
</dbReference>
<sequence length="1040" mass="115238">MAKTPNKHDKEEDDVPYNDEEDEEDEDYDDDDDSRTKKRKFNPFIDEMAIVNDEEDEEEEDEEYGREDGFIEEDVEELDSTSKITSRRHIELDRRRRELEDMDDEQVAAFYVEKYGPQPSALRNIEEVPQQLLHPNVNDPNLWMVKCKPGKEKDIIFGLMKRYFDRTRGAHPLDTFSAFSRESLKGYIYIEAKRQAHVQEALNNIPHIYMTTLMLVPLKDMVDAINVQKKEVEIPLGGWVRIKRGTYAGDLAQVIEVSDTQDSARVKVVPRLDLENAAASNDDDSKKRKKTARPPPRLFNPERLPSRSISSLQKKGPYWVYDGNYFRDGYLEKSMKVTVLQIEDVNPTLDEIARFAGNDINGEDGERAIDLSALSSLTINNAQANGAIFQPGDTVSVVEGDMIHSTGTVENVIDSSVVVSLAVDGIKKRVTLPAKQLRKKFKEGDHVKVINGRYKDESGMVVRVEDNIVTLLSDATLKEVKVFAKDLREAAEVMFGKTVIGNYELHDLVQLDFYTVGVIVQVDRDTFKVLTQNGELRTVEPHQITNKRDSKKAIATDANGNSIRSGDSVIEISGEKRNCSILHLYRNLVFLHSREHSENYGVWVSNTRSVVSTSARGRQNASLDTQKSFATPAPFNRDMRGGARGGRGGPARGGFYGRGRGGRDNLVAKTVRIAQGPHKGYIGIVKDTTDDSARVELHTNSKIISVEKSKLIILDSQGNPIGQPTQAPFDNAVSNNNGFARPIATPSRYGEGAQTPMRNAAGARTPAWNSGSKTPAWNSGARTPNPYANDGGRTPAWDSGSKTPMWRSDAWGSSSSISASNNDKSTMSHSSNTSRYNEPDIPPQTPSNAWIAPTPHYETAPTPGAAFIPPTPAAYMSAPTPAAYGPPTTGNFVPATPAETGLPQTPFMPTGGDYRYIEEMDNEKDWPIEDIEVKFTKDQGSATKGQLGGIVSVDMNSKRCVVNLYSNNEKIDTPFDSIEPMRPNKKENVRIILGEHRGELGNLIGVDAQDGIVRLKGDAAGFKFLNMITVGKYIGTESVV</sequence>
<feature type="compositionally biased region" description="Polar residues" evidence="14">
    <location>
        <begin position="827"/>
        <end position="836"/>
    </location>
</feature>
<dbReference type="InterPro" id="IPR024945">
    <property type="entry name" value="Spt5_C_dom"/>
</dbReference>
<evidence type="ECO:0000256" key="1">
    <source>
        <dbReference type="ARBA" id="ARBA00004123"/>
    </source>
</evidence>
<evidence type="ECO:0000256" key="4">
    <source>
        <dbReference type="ARBA" id="ARBA00022491"/>
    </source>
</evidence>
<dbReference type="AlphaFoldDB" id="A0A367K1H9"/>
<dbReference type="EMBL" id="PJQL01000408">
    <property type="protein sequence ID" value="RCH96036.1"/>
    <property type="molecule type" value="Genomic_DNA"/>
</dbReference>
<feature type="region of interest" description="Disordered" evidence="14">
    <location>
        <begin position="277"/>
        <end position="309"/>
    </location>
</feature>
<feature type="compositionally biased region" description="Acidic residues" evidence="14">
    <location>
        <begin position="52"/>
        <end position="68"/>
    </location>
</feature>
<evidence type="ECO:0000256" key="2">
    <source>
        <dbReference type="ARBA" id="ARBA00006956"/>
    </source>
</evidence>
<keyword evidence="10 13" id="KW-0539">Nucleus</keyword>
<dbReference type="Pfam" id="PF23291">
    <property type="entry name" value="KOW4_SPT5"/>
    <property type="match status" value="1"/>
</dbReference>
<dbReference type="SMART" id="SM01104">
    <property type="entry name" value="CTD"/>
    <property type="match status" value="1"/>
</dbReference>
<dbReference type="GO" id="GO:0006368">
    <property type="term" value="P:transcription elongation by RNA polymerase II"/>
    <property type="evidence" value="ECO:0007669"/>
    <property type="project" value="TreeGrafter"/>
</dbReference>
<dbReference type="FunFam" id="3.30.70.940:FF:000005">
    <property type="entry name" value="Transcription elongation factor SPT5"/>
    <property type="match status" value="1"/>
</dbReference>
<feature type="region of interest" description="Disordered" evidence="14">
    <location>
        <begin position="629"/>
        <end position="660"/>
    </location>
</feature>
<proteinExistence type="inferred from homology"/>
<evidence type="ECO:0000313" key="18">
    <source>
        <dbReference type="EMBL" id="RCH96036.1"/>
    </source>
</evidence>
<dbReference type="OrthoDB" id="28901at2759"/>
<dbReference type="Pfam" id="PF23042">
    <property type="entry name" value="KOW1_SPT5"/>
    <property type="match status" value="1"/>
</dbReference>
<keyword evidence="18" id="KW-0648">Protein biosynthesis</keyword>
<dbReference type="InterPro" id="IPR014722">
    <property type="entry name" value="Rib_uL2_dom2"/>
</dbReference>
<dbReference type="Proteomes" id="UP000252139">
    <property type="component" value="Unassembled WGS sequence"/>
</dbReference>
<evidence type="ECO:0000256" key="11">
    <source>
        <dbReference type="ARBA" id="ARBA00024691"/>
    </source>
</evidence>
<keyword evidence="4" id="KW-0678">Repressor</keyword>
<accession>A0A367K1H9</accession>
<feature type="domain" description="Spt5 C-terminal" evidence="17">
    <location>
        <begin position="762"/>
        <end position="889"/>
    </location>
</feature>
<dbReference type="FunFam" id="2.30.30.30:FF:000018">
    <property type="entry name" value="Transcription elongation factor SPT5"/>
    <property type="match status" value="1"/>
</dbReference>
<feature type="domain" description="NusG-like N-terminal" evidence="15">
    <location>
        <begin position="139"/>
        <end position="228"/>
    </location>
</feature>
<dbReference type="Gene3D" id="3.30.70.940">
    <property type="entry name" value="NusG, N-terminal domain"/>
    <property type="match status" value="1"/>
</dbReference>
<dbReference type="InterPro" id="IPR039659">
    <property type="entry name" value="SPT5"/>
</dbReference>
<dbReference type="InterPro" id="IPR022581">
    <property type="entry name" value="Spt5_N"/>
</dbReference>
<feature type="domain" description="KOW" evidence="16">
    <location>
        <begin position="982"/>
        <end position="1009"/>
    </location>
</feature>
<feature type="domain" description="KOW" evidence="16">
    <location>
        <begin position="562"/>
        <end position="587"/>
    </location>
</feature>
<dbReference type="InterPro" id="IPR041977">
    <property type="entry name" value="KOW_Spt5_4"/>
</dbReference>
<dbReference type="Pfam" id="PF00467">
    <property type="entry name" value="KOW"/>
    <property type="match status" value="1"/>
</dbReference>
<feature type="compositionally biased region" description="Polar residues" evidence="14">
    <location>
        <begin position="767"/>
        <end position="782"/>
    </location>
</feature>
<feature type="region of interest" description="Disordered" evidence="14">
    <location>
        <begin position="1"/>
        <end position="68"/>
    </location>
</feature>
<keyword evidence="18" id="KW-0251">Elongation factor</keyword>
<dbReference type="InterPro" id="IPR039385">
    <property type="entry name" value="NGN_Euk"/>
</dbReference>
<comment type="function">
    <text evidence="11 13">The SPT4-SPT5 complex mediates both activation and inhibition of transcription elongation, and plays a role in pre-mRNA processing. This complex seems to be important for the stability of the RNA polymerase II elongation machinery on the chromatin template but not for the inherent ability of this machinery to translocate down the gene.</text>
</comment>
<dbReference type="Pfam" id="PF23284">
    <property type="entry name" value="KOW2_Spt5"/>
    <property type="match status" value="1"/>
</dbReference>
<comment type="subunit">
    <text evidence="12">Component of the SPT4-SPT5 complex. Interacts with RNA polymerase II.</text>
</comment>
<gene>
    <name evidence="18" type="primary">SPT5</name>
    <name evidence="18" type="ORF">CU097_013622</name>
</gene>
<dbReference type="PANTHER" id="PTHR11125">
    <property type="entry name" value="SUPPRESSOR OF TY 5"/>
    <property type="match status" value="1"/>
</dbReference>
<evidence type="ECO:0000256" key="7">
    <source>
        <dbReference type="ARBA" id="ARBA00023015"/>
    </source>
</evidence>
<evidence type="ECO:0000259" key="15">
    <source>
        <dbReference type="SMART" id="SM00738"/>
    </source>
</evidence>
<comment type="subcellular location">
    <subcellularLocation>
        <location evidence="1 13">Nucleus</location>
    </subcellularLocation>
</comment>
<name>A0A367K1H9_RHIAZ</name>
<evidence type="ECO:0000313" key="19">
    <source>
        <dbReference type="Proteomes" id="UP000252139"/>
    </source>
</evidence>
<dbReference type="PANTHER" id="PTHR11125:SF7">
    <property type="entry name" value="TRANSCRIPTION ELONGATION FACTOR SPT5"/>
    <property type="match status" value="1"/>
</dbReference>
<dbReference type="CDD" id="cd06081">
    <property type="entry name" value="KOW_Spt5_1"/>
    <property type="match status" value="1"/>
</dbReference>
<keyword evidence="7" id="KW-0805">Transcription regulation</keyword>
<dbReference type="InterPro" id="IPR005100">
    <property type="entry name" value="NGN-domain"/>
</dbReference>
<dbReference type="Pfam" id="PF23290">
    <property type="entry name" value="KOW5_SPT5"/>
    <property type="match status" value="1"/>
</dbReference>
<evidence type="ECO:0000256" key="3">
    <source>
        <dbReference type="ARBA" id="ARBA00020181"/>
    </source>
</evidence>
<keyword evidence="19" id="KW-1185">Reference proteome</keyword>
<dbReference type="SUPFAM" id="SSF50104">
    <property type="entry name" value="Translation proteins SH3-like domain"/>
    <property type="match status" value="1"/>
</dbReference>
<feature type="compositionally biased region" description="Polar residues" evidence="14">
    <location>
        <begin position="724"/>
        <end position="738"/>
    </location>
</feature>
<dbReference type="CDD" id="cd06086">
    <property type="entry name" value="KOW_Spt5_6"/>
    <property type="match status" value="1"/>
</dbReference>
<dbReference type="CDD" id="cd06083">
    <property type="entry name" value="KOW_Spt5_3"/>
    <property type="match status" value="1"/>
</dbReference>
<dbReference type="SMART" id="SM00739">
    <property type="entry name" value="KOW"/>
    <property type="match status" value="6"/>
</dbReference>